<keyword evidence="3 8" id="KW-0808">Transferase</keyword>
<evidence type="ECO:0000259" key="11">
    <source>
        <dbReference type="Pfam" id="PF00370"/>
    </source>
</evidence>
<dbReference type="OrthoDB" id="9805576at2"/>
<protein>
    <recommendedName>
        <fullName evidence="8 10">Xylulose kinase</fullName>
        <shortName evidence="8 10">Xylulokinase</shortName>
        <ecNumber evidence="8 10">2.7.1.17</ecNumber>
    </recommendedName>
</protein>
<dbReference type="CDD" id="cd07808">
    <property type="entry name" value="ASKHA_NBD_FGGY_EcXK-like"/>
    <property type="match status" value="1"/>
</dbReference>
<dbReference type="PANTHER" id="PTHR43095">
    <property type="entry name" value="SUGAR KINASE"/>
    <property type="match status" value="1"/>
</dbReference>
<keyword evidence="5 8" id="KW-0418">Kinase</keyword>
<feature type="domain" description="Carbohydrate kinase FGGY N-terminal" evidence="11">
    <location>
        <begin position="2"/>
        <end position="244"/>
    </location>
</feature>
<evidence type="ECO:0000313" key="14">
    <source>
        <dbReference type="Proteomes" id="UP000245423"/>
    </source>
</evidence>
<dbReference type="PIRSF" id="PIRSF000538">
    <property type="entry name" value="GlpK"/>
    <property type="match status" value="1"/>
</dbReference>
<dbReference type="Pfam" id="PF02782">
    <property type="entry name" value="FGGY_C"/>
    <property type="match status" value="1"/>
</dbReference>
<dbReference type="PROSITE" id="PS00445">
    <property type="entry name" value="FGGY_KINASES_2"/>
    <property type="match status" value="1"/>
</dbReference>
<dbReference type="EMBL" id="LT669839">
    <property type="protein sequence ID" value="SHD76432.1"/>
    <property type="molecule type" value="Genomic_DNA"/>
</dbReference>
<dbReference type="NCBIfam" id="TIGR01312">
    <property type="entry name" value="XylB"/>
    <property type="match status" value="1"/>
</dbReference>
<dbReference type="Gene3D" id="3.30.420.40">
    <property type="match status" value="2"/>
</dbReference>
<keyword evidence="14" id="KW-1185">Reference proteome</keyword>
<dbReference type="EC" id="2.7.1.17" evidence="8 10"/>
<organism evidence="13 14">
    <name type="scientific">[Clostridium] ultunense Esp</name>
    <dbReference type="NCBI Taxonomy" id="1288971"/>
    <lineage>
        <taxon>Bacteria</taxon>
        <taxon>Bacillati</taxon>
        <taxon>Bacillota</taxon>
        <taxon>Tissierellia</taxon>
        <taxon>Tissierellales</taxon>
        <taxon>Tepidimicrobiaceae</taxon>
        <taxon>Schnuerera</taxon>
    </lineage>
</organism>
<evidence type="ECO:0000256" key="6">
    <source>
        <dbReference type="ARBA" id="ARBA00022840"/>
    </source>
</evidence>
<evidence type="ECO:0000256" key="1">
    <source>
        <dbReference type="ARBA" id="ARBA00009156"/>
    </source>
</evidence>
<proteinExistence type="inferred from homology"/>
<dbReference type="InterPro" id="IPR043129">
    <property type="entry name" value="ATPase_NBD"/>
</dbReference>
<dbReference type="InterPro" id="IPR006000">
    <property type="entry name" value="Xylulokinase"/>
</dbReference>
<evidence type="ECO:0000313" key="13">
    <source>
        <dbReference type="EMBL" id="SHD76432.1"/>
    </source>
</evidence>
<dbReference type="HOGENOM" id="CLU_009281_3_0_9"/>
<dbReference type="InterPro" id="IPR000577">
    <property type="entry name" value="Carb_kinase_FGGY"/>
</dbReference>
<evidence type="ECO:0000256" key="2">
    <source>
        <dbReference type="ARBA" id="ARBA00022629"/>
    </source>
</evidence>
<evidence type="ECO:0000256" key="10">
    <source>
        <dbReference type="RuleBase" id="RU364073"/>
    </source>
</evidence>
<comment type="function">
    <text evidence="8">Catalyzes the phosphorylation of D-xylulose to D-xylulose 5-phosphate.</text>
</comment>
<evidence type="ECO:0000256" key="3">
    <source>
        <dbReference type="ARBA" id="ARBA00022679"/>
    </source>
</evidence>
<sequence length="488" mass="54916">MYFIGIDIGTSSVKIIAIDELGKIIKSVTREYPIYFPKPMWSEQYPEDWWNKTIEGLEELLEGIDRSEVKAISMSGQMHGLVILDERDQVIRPAILWNDQRTEDECSYLNDVIDRENISKWTGNIALTGFTAPKLLWLKKNEPDNFKKIEKIMLPKDYIAYKMSGVFATDFSDASGTLYLDVKNRKWSQNMLDILNITISQLPKLYNSYEVIGKIKGELAHRLGLNKDVKIVIGGGDQAVAAVGGGVVGKDQCSVSLGTSGVVFANSNEFAVDKANRLHSFCNASSSYHVMGVTLAAAASLKWWVENINKSKNYDSIINEIKDSDLDNQVFFLPYLMGERTPHNDPYARGTFIGMDMTTQREDMTLAVLEGVAFSLRDIFEIMKEMKINISEITINGGGARNYFWCQIIADVLNVKVNKVNSDDGPAYGAAILATVGYGLFDSVDEACENFIKTTHTIYPDGNKVALYDVKYNKYRQIYPCLKELFRK</sequence>
<dbReference type="GO" id="GO:0005524">
    <property type="term" value="F:ATP binding"/>
    <property type="evidence" value="ECO:0007669"/>
    <property type="project" value="UniProtKB-UniRule"/>
</dbReference>
<dbReference type="InterPro" id="IPR050406">
    <property type="entry name" value="FGGY_Carb_Kinase"/>
</dbReference>
<keyword evidence="2 8" id="KW-0859">Xylose metabolism</keyword>
<evidence type="ECO:0000256" key="9">
    <source>
        <dbReference type="RuleBase" id="RU003733"/>
    </source>
</evidence>
<feature type="domain" description="Carbohydrate kinase FGGY C-terminal" evidence="12">
    <location>
        <begin position="254"/>
        <end position="437"/>
    </location>
</feature>
<evidence type="ECO:0000256" key="4">
    <source>
        <dbReference type="ARBA" id="ARBA00022741"/>
    </source>
</evidence>
<dbReference type="InterPro" id="IPR018485">
    <property type="entry name" value="FGGY_C"/>
</dbReference>
<keyword evidence="7 8" id="KW-0119">Carbohydrate metabolism</keyword>
<dbReference type="GO" id="GO:0005998">
    <property type="term" value="P:xylulose catabolic process"/>
    <property type="evidence" value="ECO:0007669"/>
    <property type="project" value="UniProtKB-UniRule"/>
</dbReference>
<dbReference type="AlphaFoldDB" id="M1ZGM9"/>
<evidence type="ECO:0000256" key="5">
    <source>
        <dbReference type="ARBA" id="ARBA00022777"/>
    </source>
</evidence>
<dbReference type="InterPro" id="IPR018484">
    <property type="entry name" value="FGGY_N"/>
</dbReference>
<name>M1ZGM9_9FIRM</name>
<evidence type="ECO:0000256" key="7">
    <source>
        <dbReference type="ARBA" id="ARBA00023277"/>
    </source>
</evidence>
<reference evidence="13 14" key="1">
    <citation type="submission" date="2016-11" db="EMBL/GenBank/DDBJ databases">
        <authorList>
            <person name="Manzoor S."/>
        </authorList>
    </citation>
    <scope>NUCLEOTIDE SEQUENCE [LARGE SCALE GENOMIC DNA]</scope>
    <source>
        <strain evidence="13">Clostridium ultunense strain Esp</strain>
    </source>
</reference>
<comment type="catalytic activity">
    <reaction evidence="8 10">
        <text>D-xylulose + ATP = D-xylulose 5-phosphate + ADP + H(+)</text>
        <dbReference type="Rhea" id="RHEA:10964"/>
        <dbReference type="ChEBI" id="CHEBI:15378"/>
        <dbReference type="ChEBI" id="CHEBI:17140"/>
        <dbReference type="ChEBI" id="CHEBI:30616"/>
        <dbReference type="ChEBI" id="CHEBI:57737"/>
        <dbReference type="ChEBI" id="CHEBI:456216"/>
        <dbReference type="EC" id="2.7.1.17"/>
    </reaction>
</comment>
<dbReference type="PROSITE" id="PS00933">
    <property type="entry name" value="FGGY_KINASES_1"/>
    <property type="match status" value="1"/>
</dbReference>
<keyword evidence="6 8" id="KW-0067">ATP-binding</keyword>
<feature type="active site" description="Proton acceptor" evidence="8">
    <location>
        <position position="237"/>
    </location>
</feature>
<dbReference type="Proteomes" id="UP000245423">
    <property type="component" value="Chromosome 1"/>
</dbReference>
<dbReference type="SUPFAM" id="SSF53067">
    <property type="entry name" value="Actin-like ATPase domain"/>
    <property type="match status" value="2"/>
</dbReference>
<feature type="binding site" evidence="8">
    <location>
        <begin position="78"/>
        <end position="79"/>
    </location>
    <ligand>
        <name>substrate</name>
    </ligand>
</feature>
<evidence type="ECO:0000256" key="8">
    <source>
        <dbReference type="HAMAP-Rule" id="MF_02220"/>
    </source>
</evidence>
<evidence type="ECO:0000259" key="12">
    <source>
        <dbReference type="Pfam" id="PF02782"/>
    </source>
</evidence>
<dbReference type="RefSeq" id="WP_005582550.1">
    <property type="nucleotide sequence ID" value="NZ_LT669839.1"/>
</dbReference>
<accession>M1ZGM9</accession>
<dbReference type="PANTHER" id="PTHR43095:SF5">
    <property type="entry name" value="XYLULOSE KINASE"/>
    <property type="match status" value="1"/>
</dbReference>
<dbReference type="Pfam" id="PF00370">
    <property type="entry name" value="FGGY_N"/>
    <property type="match status" value="1"/>
</dbReference>
<dbReference type="HAMAP" id="MF_02220">
    <property type="entry name" value="XylB"/>
    <property type="match status" value="1"/>
</dbReference>
<dbReference type="InterPro" id="IPR018483">
    <property type="entry name" value="Carb_kinase_FGGY_CS"/>
</dbReference>
<dbReference type="GO" id="GO:0004856">
    <property type="term" value="F:D-xylulokinase activity"/>
    <property type="evidence" value="ECO:0007669"/>
    <property type="project" value="UniProtKB-UniRule"/>
</dbReference>
<dbReference type="GO" id="GO:0042732">
    <property type="term" value="P:D-xylose metabolic process"/>
    <property type="evidence" value="ECO:0007669"/>
    <property type="project" value="UniProtKB-KW"/>
</dbReference>
<comment type="similarity">
    <text evidence="1 8 9">Belongs to the FGGY kinase family.</text>
</comment>
<keyword evidence="4 8" id="KW-0547">Nucleotide-binding</keyword>
<gene>
    <name evidence="8 10" type="primary">xylB</name>
    <name evidence="13" type="ORF">CUESP1_1057</name>
</gene>
<feature type="site" description="Important for activity" evidence="8">
    <location>
        <position position="7"/>
    </location>
</feature>